<evidence type="ECO:0000256" key="4">
    <source>
        <dbReference type="ARBA" id="ARBA00022723"/>
    </source>
</evidence>
<dbReference type="PROSITE" id="PS51192">
    <property type="entry name" value="HELICASE_ATP_BIND_1"/>
    <property type="match status" value="1"/>
</dbReference>
<keyword evidence="8" id="KW-0862">Zinc</keyword>
<keyword evidence="5 15" id="KW-0547">Nucleotide-binding</keyword>
<dbReference type="InterPro" id="IPR036388">
    <property type="entry name" value="WH-like_DNA-bd_sf"/>
</dbReference>
<evidence type="ECO:0000256" key="5">
    <source>
        <dbReference type="ARBA" id="ARBA00022741"/>
    </source>
</evidence>
<dbReference type="GO" id="GO:0005634">
    <property type="term" value="C:nucleus"/>
    <property type="evidence" value="ECO:0007669"/>
    <property type="project" value="UniProtKB-SubCell"/>
</dbReference>
<dbReference type="EC" id="5.6.2.4" evidence="15"/>
<comment type="similarity">
    <text evidence="3 15">Belongs to the helicase family. RecQ subfamily.</text>
</comment>
<feature type="domain" description="Helicase ATP-binding" evidence="19">
    <location>
        <begin position="110"/>
        <end position="263"/>
    </location>
</feature>
<dbReference type="GO" id="GO:0003677">
    <property type="term" value="F:DNA binding"/>
    <property type="evidence" value="ECO:0007669"/>
    <property type="project" value="UniProtKB-KW"/>
</dbReference>
<comment type="cofactor">
    <cofactor evidence="1">
        <name>Zn(2+)</name>
        <dbReference type="ChEBI" id="CHEBI:29105"/>
    </cofactor>
</comment>
<dbReference type="Pfam" id="PF00270">
    <property type="entry name" value="DEAD"/>
    <property type="match status" value="1"/>
</dbReference>
<evidence type="ECO:0000256" key="3">
    <source>
        <dbReference type="ARBA" id="ARBA00005446"/>
    </source>
</evidence>
<dbReference type="InterPro" id="IPR004589">
    <property type="entry name" value="DNA_helicase_ATP-dep_RecQ"/>
</dbReference>
<dbReference type="InterPro" id="IPR032284">
    <property type="entry name" value="RecQ_Zn-bd"/>
</dbReference>
<dbReference type="SMART" id="SM00487">
    <property type="entry name" value="DEXDc"/>
    <property type="match status" value="1"/>
</dbReference>
<dbReference type="SMART" id="SM00490">
    <property type="entry name" value="HELICc"/>
    <property type="match status" value="1"/>
</dbReference>
<evidence type="ECO:0000256" key="7">
    <source>
        <dbReference type="ARBA" id="ARBA00022806"/>
    </source>
</evidence>
<feature type="compositionally biased region" description="Low complexity" evidence="17">
    <location>
        <begin position="584"/>
        <end position="628"/>
    </location>
</feature>
<evidence type="ECO:0000256" key="2">
    <source>
        <dbReference type="ARBA" id="ARBA00004123"/>
    </source>
</evidence>
<keyword evidence="18" id="KW-0812">Transmembrane</keyword>
<dbReference type="GO" id="GO:0005694">
    <property type="term" value="C:chromosome"/>
    <property type="evidence" value="ECO:0007669"/>
    <property type="project" value="TreeGrafter"/>
</dbReference>
<evidence type="ECO:0000256" key="16">
    <source>
        <dbReference type="SAM" id="Coils"/>
    </source>
</evidence>
<proteinExistence type="inferred from homology"/>
<evidence type="ECO:0000256" key="17">
    <source>
        <dbReference type="SAM" id="MobiDB-lite"/>
    </source>
</evidence>
<accession>A0A7R8VQ59</accession>
<keyword evidence="9 15" id="KW-0067">ATP-binding</keyword>
<dbReference type="FunFam" id="1.10.10.10:FF:000306">
    <property type="entry name" value="ATP-dependent DNA helicase"/>
    <property type="match status" value="1"/>
</dbReference>
<evidence type="ECO:0000256" key="6">
    <source>
        <dbReference type="ARBA" id="ARBA00022801"/>
    </source>
</evidence>
<reference evidence="21" key="1">
    <citation type="submission" date="2020-11" db="EMBL/GenBank/DDBJ databases">
        <authorList>
            <person name="Tran Van P."/>
        </authorList>
    </citation>
    <scope>NUCLEOTIDE SEQUENCE</scope>
</reference>
<dbReference type="GO" id="GO:0016787">
    <property type="term" value="F:hydrolase activity"/>
    <property type="evidence" value="ECO:0007669"/>
    <property type="project" value="UniProtKB-KW"/>
</dbReference>
<keyword evidence="16" id="KW-0175">Coiled coil</keyword>
<evidence type="ECO:0000256" key="12">
    <source>
        <dbReference type="ARBA" id="ARBA00023242"/>
    </source>
</evidence>
<dbReference type="InterPro" id="IPR014001">
    <property type="entry name" value="Helicase_ATP-bd"/>
</dbReference>
<dbReference type="PROSITE" id="PS51194">
    <property type="entry name" value="HELICASE_CTER"/>
    <property type="match status" value="1"/>
</dbReference>
<dbReference type="GO" id="GO:0005737">
    <property type="term" value="C:cytoplasm"/>
    <property type="evidence" value="ECO:0007669"/>
    <property type="project" value="TreeGrafter"/>
</dbReference>
<evidence type="ECO:0000256" key="8">
    <source>
        <dbReference type="ARBA" id="ARBA00022833"/>
    </source>
</evidence>
<dbReference type="InterPro" id="IPR027417">
    <property type="entry name" value="P-loop_NTPase"/>
</dbReference>
<feature type="region of interest" description="Disordered" evidence="17">
    <location>
        <begin position="653"/>
        <end position="699"/>
    </location>
</feature>
<evidence type="ECO:0000256" key="9">
    <source>
        <dbReference type="ARBA" id="ARBA00022840"/>
    </source>
</evidence>
<evidence type="ECO:0000256" key="15">
    <source>
        <dbReference type="RuleBase" id="RU364117"/>
    </source>
</evidence>
<dbReference type="AlphaFoldDB" id="A0A7R8VQ59"/>
<keyword evidence="4" id="KW-0479">Metal-binding</keyword>
<evidence type="ECO:0000256" key="1">
    <source>
        <dbReference type="ARBA" id="ARBA00001947"/>
    </source>
</evidence>
<keyword evidence="7 15" id="KW-0347">Helicase</keyword>
<dbReference type="Pfam" id="PF16124">
    <property type="entry name" value="RecQ_Zn_bind"/>
    <property type="match status" value="1"/>
</dbReference>
<dbReference type="GO" id="GO:0005524">
    <property type="term" value="F:ATP binding"/>
    <property type="evidence" value="ECO:0007669"/>
    <property type="project" value="UniProtKB-KW"/>
</dbReference>
<keyword evidence="6 15" id="KW-0378">Hydrolase</keyword>
<dbReference type="GO" id="GO:0043138">
    <property type="term" value="F:3'-5' DNA helicase activity"/>
    <property type="evidence" value="ECO:0007669"/>
    <property type="project" value="UniProtKB-EC"/>
</dbReference>
<keyword evidence="12 15" id="KW-0539">Nucleus</keyword>
<dbReference type="GO" id="GO:0000724">
    <property type="term" value="P:double-strand break repair via homologous recombination"/>
    <property type="evidence" value="ECO:0007669"/>
    <property type="project" value="TreeGrafter"/>
</dbReference>
<name>A0A7R8VQ59_TIMDO</name>
<evidence type="ECO:0000256" key="18">
    <source>
        <dbReference type="SAM" id="Phobius"/>
    </source>
</evidence>
<feature type="transmembrane region" description="Helical" evidence="18">
    <location>
        <begin position="794"/>
        <end position="817"/>
    </location>
</feature>
<dbReference type="NCBIfam" id="TIGR00614">
    <property type="entry name" value="recQ_fam"/>
    <property type="match status" value="1"/>
</dbReference>
<dbReference type="EMBL" id="OA568025">
    <property type="protein sequence ID" value="CAD7201078.1"/>
    <property type="molecule type" value="Genomic_DNA"/>
</dbReference>
<gene>
    <name evidence="21" type="ORF">TDIB3V08_LOCUS7281</name>
</gene>
<dbReference type="GO" id="GO:0009378">
    <property type="term" value="F:four-way junction helicase activity"/>
    <property type="evidence" value="ECO:0007669"/>
    <property type="project" value="TreeGrafter"/>
</dbReference>
<protein>
    <recommendedName>
        <fullName evidence="15">ATP-dependent DNA helicase</fullName>
        <ecNumber evidence="15">5.6.2.4</ecNumber>
    </recommendedName>
</protein>
<dbReference type="Gene3D" id="3.40.50.300">
    <property type="entry name" value="P-loop containing nucleotide triphosphate hydrolases"/>
    <property type="match status" value="2"/>
</dbReference>
<dbReference type="Pfam" id="PF00271">
    <property type="entry name" value="Helicase_C"/>
    <property type="match status" value="1"/>
</dbReference>
<dbReference type="FunFam" id="3.40.50.300:FF:000596">
    <property type="entry name" value="ATP-dependent DNA helicase"/>
    <property type="match status" value="1"/>
</dbReference>
<sequence>MSSPVASLVLTDSSQLTSGSQHLAPPEDELASIEYELQEVEAKLQSLLDRKQFLQQRRDRLKDSILLKKSNDLANHNWSEKNFEWSNKVDNILKTVFKLDGFRPYQLPSMNAVLSGQDVILIMPTGGGKSLCYQLPALVKSGITLVICPLVSLMEDQLMALKALNVNAAILNSQSTKQEVDSIQKAMLDNKSLLRLLYVTPEKLAKSKRFMAKLQKMHQMGRLSMLAIDESMFPEVPILGLTATATTQVIVDTQKMLNIQGCLVLKATFNRPNLYYEVRPKPSVQKECLDELADLLKVRYAGKSGIIYSTSIKDCEDLMQDLRNRGLRVGCYHAQLEATLRSKVHVKWMSGEYQAVVATIAFGLGIDKPDVRFVIHHSLSKSMENFYQESGRAGRDNQPADCIVFYRFMDVFKLSTMVFTQQTGLEKLYGIVAYCLNPVRCRRMIIASHFDEAWESQDCNRMCDHCRHPRETKEVVITEYCRSLFKIMANAASMDSRLTGQKLIDAWLGKGATNLRVRDVKVPALSREMAEAVVAHLLIEGYLKEDFHFTPYSTISYVRRGPKAQAALSEKHCITMSIRGKSIPSTNQTTSFSSTSSSKNSSTSSSNSHPSTSATPSKGKQLSKSGSKTNGGGSLIIAKNIIVSKLEITEENTCGSKIESKSEEDRSKKYTNNSTKRKKSPSLVDVESDDDFVSPSDKRSSSKKRVISIVVSSDSEKGVNSYLQVGRLENNSESKNLSILDEVQTPISVSFGHEFTSRGSGRKEKDFAWQKDYHKELLQSLYEQLKYAERGPGIPAWAIIVIVAGGQMVVGGVLYLIMRKVVLGNSTGNASYNTVQA</sequence>
<comment type="subcellular location">
    <subcellularLocation>
        <location evidence="2 15">Nucleus</location>
    </subcellularLocation>
</comment>
<dbReference type="InterPro" id="IPR001650">
    <property type="entry name" value="Helicase_C-like"/>
</dbReference>
<keyword evidence="10" id="KW-0238">DNA-binding</keyword>
<comment type="catalytic activity">
    <reaction evidence="14 15">
        <text>ATP + H2O = ADP + phosphate + H(+)</text>
        <dbReference type="Rhea" id="RHEA:13065"/>
        <dbReference type="ChEBI" id="CHEBI:15377"/>
        <dbReference type="ChEBI" id="CHEBI:15378"/>
        <dbReference type="ChEBI" id="CHEBI:30616"/>
        <dbReference type="ChEBI" id="CHEBI:43474"/>
        <dbReference type="ChEBI" id="CHEBI:456216"/>
    </reaction>
</comment>
<feature type="compositionally biased region" description="Basic and acidic residues" evidence="17">
    <location>
        <begin position="658"/>
        <end position="668"/>
    </location>
</feature>
<evidence type="ECO:0000256" key="10">
    <source>
        <dbReference type="ARBA" id="ARBA00023125"/>
    </source>
</evidence>
<dbReference type="PANTHER" id="PTHR13710:SF105">
    <property type="entry name" value="ATP-DEPENDENT DNA HELICASE Q1"/>
    <property type="match status" value="1"/>
</dbReference>
<dbReference type="InterPro" id="IPR011545">
    <property type="entry name" value="DEAD/DEAH_box_helicase_dom"/>
</dbReference>
<dbReference type="CDD" id="cd18794">
    <property type="entry name" value="SF2_C_RecQ"/>
    <property type="match status" value="1"/>
</dbReference>
<dbReference type="Gene3D" id="1.10.10.10">
    <property type="entry name" value="Winged helix-like DNA-binding domain superfamily/Winged helix DNA-binding domain"/>
    <property type="match status" value="1"/>
</dbReference>
<dbReference type="PANTHER" id="PTHR13710">
    <property type="entry name" value="DNA HELICASE RECQ FAMILY MEMBER"/>
    <property type="match status" value="1"/>
</dbReference>
<dbReference type="SUPFAM" id="SSF52540">
    <property type="entry name" value="P-loop containing nucleoside triphosphate hydrolases"/>
    <property type="match status" value="2"/>
</dbReference>
<dbReference type="GO" id="GO:0046872">
    <property type="term" value="F:metal ion binding"/>
    <property type="evidence" value="ECO:0007669"/>
    <property type="project" value="UniProtKB-KW"/>
</dbReference>
<organism evidence="21">
    <name type="scientific">Timema douglasi</name>
    <name type="common">Walking stick</name>
    <dbReference type="NCBI Taxonomy" id="61478"/>
    <lineage>
        <taxon>Eukaryota</taxon>
        <taxon>Metazoa</taxon>
        <taxon>Ecdysozoa</taxon>
        <taxon>Arthropoda</taxon>
        <taxon>Hexapoda</taxon>
        <taxon>Insecta</taxon>
        <taxon>Pterygota</taxon>
        <taxon>Neoptera</taxon>
        <taxon>Polyneoptera</taxon>
        <taxon>Phasmatodea</taxon>
        <taxon>Timematodea</taxon>
        <taxon>Timematoidea</taxon>
        <taxon>Timematidae</taxon>
        <taxon>Timema</taxon>
    </lineage>
</organism>
<evidence type="ECO:0000256" key="11">
    <source>
        <dbReference type="ARBA" id="ARBA00023235"/>
    </source>
</evidence>
<keyword evidence="18" id="KW-1133">Transmembrane helix</keyword>
<keyword evidence="18" id="KW-0472">Membrane</keyword>
<feature type="domain" description="Helicase C-terminal" evidence="20">
    <location>
        <begin position="288"/>
        <end position="439"/>
    </location>
</feature>
<evidence type="ECO:0000313" key="21">
    <source>
        <dbReference type="EMBL" id="CAD7201078.1"/>
    </source>
</evidence>
<keyword evidence="11" id="KW-0413">Isomerase</keyword>
<feature type="region of interest" description="Disordered" evidence="17">
    <location>
        <begin position="579"/>
        <end position="630"/>
    </location>
</feature>
<evidence type="ECO:0000259" key="20">
    <source>
        <dbReference type="PROSITE" id="PS51194"/>
    </source>
</evidence>
<evidence type="ECO:0000256" key="14">
    <source>
        <dbReference type="ARBA" id="ARBA00049360"/>
    </source>
</evidence>
<evidence type="ECO:0000259" key="19">
    <source>
        <dbReference type="PROSITE" id="PS51192"/>
    </source>
</evidence>
<comment type="catalytic activity">
    <reaction evidence="13 15">
        <text>Couples ATP hydrolysis with the unwinding of duplex DNA by translocating in the 3'-5' direction.</text>
        <dbReference type="EC" id="5.6.2.4"/>
    </reaction>
</comment>
<evidence type="ECO:0000256" key="13">
    <source>
        <dbReference type="ARBA" id="ARBA00034617"/>
    </source>
</evidence>
<feature type="coiled-coil region" evidence="16">
    <location>
        <begin position="30"/>
        <end position="64"/>
    </location>
</feature>